<protein>
    <submittedName>
        <fullName evidence="1">Uncharacterized protein</fullName>
    </submittedName>
</protein>
<evidence type="ECO:0000313" key="1">
    <source>
        <dbReference type="EMBL" id="KAI4371761.1"/>
    </source>
</evidence>
<organism evidence="1 2">
    <name type="scientific">Melastoma candidum</name>
    <dbReference type="NCBI Taxonomy" id="119954"/>
    <lineage>
        <taxon>Eukaryota</taxon>
        <taxon>Viridiplantae</taxon>
        <taxon>Streptophyta</taxon>
        <taxon>Embryophyta</taxon>
        <taxon>Tracheophyta</taxon>
        <taxon>Spermatophyta</taxon>
        <taxon>Magnoliopsida</taxon>
        <taxon>eudicotyledons</taxon>
        <taxon>Gunneridae</taxon>
        <taxon>Pentapetalae</taxon>
        <taxon>rosids</taxon>
        <taxon>malvids</taxon>
        <taxon>Myrtales</taxon>
        <taxon>Melastomataceae</taxon>
        <taxon>Melastomatoideae</taxon>
        <taxon>Melastomateae</taxon>
        <taxon>Melastoma</taxon>
    </lineage>
</organism>
<keyword evidence="2" id="KW-1185">Reference proteome</keyword>
<dbReference type="Proteomes" id="UP001057402">
    <property type="component" value="Chromosome 4"/>
</dbReference>
<reference evidence="2" key="1">
    <citation type="journal article" date="2023" name="Front. Plant Sci.">
        <title>Chromosomal-level genome assembly of Melastoma candidum provides insights into trichome evolution.</title>
        <authorList>
            <person name="Zhong Y."/>
            <person name="Wu W."/>
            <person name="Sun C."/>
            <person name="Zou P."/>
            <person name="Liu Y."/>
            <person name="Dai S."/>
            <person name="Zhou R."/>
        </authorList>
    </citation>
    <scope>NUCLEOTIDE SEQUENCE [LARGE SCALE GENOMIC DNA]</scope>
</reference>
<name>A0ACB9QXZ5_9MYRT</name>
<proteinExistence type="predicted"/>
<dbReference type="EMBL" id="CM042883">
    <property type="protein sequence ID" value="KAI4371761.1"/>
    <property type="molecule type" value="Genomic_DNA"/>
</dbReference>
<accession>A0ACB9QXZ5</accession>
<gene>
    <name evidence="1" type="ORF">MLD38_010075</name>
</gene>
<comment type="caution">
    <text evidence="1">The sequence shown here is derived from an EMBL/GenBank/DDBJ whole genome shotgun (WGS) entry which is preliminary data.</text>
</comment>
<evidence type="ECO:0000313" key="2">
    <source>
        <dbReference type="Proteomes" id="UP001057402"/>
    </source>
</evidence>
<sequence length="155" mass="16223">MASTTTAALVHARCGCSPSFKGRLSSPSPSPSPPSSSSSSSPPSSSSLSGINSLRKKPAIKAQPMSTSSQGSLESPRGAGSARNEADHLLVLVHGILASTSDWIYVEAELKRRLGRNFLIYASSCNTFTRTFDGIDAAGRRLADEVAKVVQKLMA</sequence>